<dbReference type="InterPro" id="IPR023198">
    <property type="entry name" value="PGP-like_dom2"/>
</dbReference>
<keyword evidence="5" id="KW-0119">Carbohydrate metabolism</keyword>
<evidence type="ECO:0000256" key="1">
    <source>
        <dbReference type="ARBA" id="ARBA00001946"/>
    </source>
</evidence>
<evidence type="ECO:0000256" key="3">
    <source>
        <dbReference type="ARBA" id="ARBA00022723"/>
    </source>
</evidence>
<dbReference type="NCBIfam" id="TIGR01509">
    <property type="entry name" value="HAD-SF-IA-v3"/>
    <property type="match status" value="1"/>
</dbReference>
<dbReference type="SFLD" id="SFLDS00003">
    <property type="entry name" value="Haloacid_Dehalogenase"/>
    <property type="match status" value="1"/>
</dbReference>
<evidence type="ECO:0000313" key="6">
    <source>
        <dbReference type="EMBL" id="MCU4742374.1"/>
    </source>
</evidence>
<organism evidence="6 7">
    <name type="scientific">Natronoglomus mannanivorans</name>
    <dbReference type="NCBI Taxonomy" id="2979990"/>
    <lineage>
        <taxon>Archaea</taxon>
        <taxon>Methanobacteriati</taxon>
        <taxon>Methanobacteriota</taxon>
        <taxon>Stenosarchaea group</taxon>
        <taxon>Halobacteria</taxon>
        <taxon>Halobacteriales</taxon>
        <taxon>Natrialbaceae</taxon>
        <taxon>Natronoglomus</taxon>
    </lineage>
</organism>
<dbReference type="Gene3D" id="3.40.50.1000">
    <property type="entry name" value="HAD superfamily/HAD-like"/>
    <property type="match status" value="1"/>
</dbReference>
<dbReference type="PANTHER" id="PTHR46193:SF18">
    <property type="entry name" value="HEXITOL PHOSPHATASE B"/>
    <property type="match status" value="1"/>
</dbReference>
<name>A0AAP2YZD6_9EURY</name>
<dbReference type="InterPro" id="IPR051600">
    <property type="entry name" value="Beta-PGM-like"/>
</dbReference>
<dbReference type="AlphaFoldDB" id="A0AAP2YZD6"/>
<dbReference type="PANTHER" id="PTHR46193">
    <property type="entry name" value="6-PHOSPHOGLUCONATE PHOSPHATASE"/>
    <property type="match status" value="1"/>
</dbReference>
<dbReference type="EMBL" id="JAOPKA010000007">
    <property type="protein sequence ID" value="MCU4742374.1"/>
    <property type="molecule type" value="Genomic_DNA"/>
</dbReference>
<dbReference type="Pfam" id="PF13419">
    <property type="entry name" value="HAD_2"/>
    <property type="match status" value="1"/>
</dbReference>
<sequence>MTDTAVLFDMDGVIVDSEDYWVDLEREELLPEVVPHADVSVAEITGMNYREIYDYLEAEYGTAVSREEFLDLFETAARDLYTERVALLEGFHDLLAELEDRDVPVAIVSSSPHDWIGIVCERFDLEGAFDAIVSAEGIDGPGKPEPHIYEHAAGEIGAPVTDCVAIEDSQHGLESAAAAGSTVVAYRIDAHTDLDFTPADVVVDDPDELRRTVLELVG</sequence>
<dbReference type="RefSeq" id="WP_338004194.1">
    <property type="nucleotide sequence ID" value="NZ_JAOPKA010000007.1"/>
</dbReference>
<proteinExistence type="inferred from homology"/>
<keyword evidence="4" id="KW-0460">Magnesium</keyword>
<dbReference type="InterPro" id="IPR006439">
    <property type="entry name" value="HAD-SF_hydro_IA"/>
</dbReference>
<dbReference type="Proteomes" id="UP001321018">
    <property type="component" value="Unassembled WGS sequence"/>
</dbReference>
<dbReference type="SUPFAM" id="SSF56784">
    <property type="entry name" value="HAD-like"/>
    <property type="match status" value="1"/>
</dbReference>
<comment type="caution">
    <text evidence="6">The sequence shown here is derived from an EMBL/GenBank/DDBJ whole genome shotgun (WGS) entry which is preliminary data.</text>
</comment>
<accession>A0AAP2YZD6</accession>
<evidence type="ECO:0000313" key="7">
    <source>
        <dbReference type="Proteomes" id="UP001321018"/>
    </source>
</evidence>
<dbReference type="GO" id="GO:0046872">
    <property type="term" value="F:metal ion binding"/>
    <property type="evidence" value="ECO:0007669"/>
    <property type="project" value="UniProtKB-KW"/>
</dbReference>
<evidence type="ECO:0000256" key="2">
    <source>
        <dbReference type="ARBA" id="ARBA00007958"/>
    </source>
</evidence>
<keyword evidence="3" id="KW-0479">Metal-binding</keyword>
<dbReference type="InterPro" id="IPR036412">
    <property type="entry name" value="HAD-like_sf"/>
</dbReference>
<evidence type="ECO:0000256" key="5">
    <source>
        <dbReference type="ARBA" id="ARBA00023277"/>
    </source>
</evidence>
<evidence type="ECO:0000256" key="4">
    <source>
        <dbReference type="ARBA" id="ARBA00022842"/>
    </source>
</evidence>
<dbReference type="InterPro" id="IPR023214">
    <property type="entry name" value="HAD_sf"/>
</dbReference>
<protein>
    <submittedName>
        <fullName evidence="6">HAD family phosphatase</fullName>
    </submittedName>
</protein>
<dbReference type="GO" id="GO:0003824">
    <property type="term" value="F:catalytic activity"/>
    <property type="evidence" value="ECO:0007669"/>
    <property type="project" value="UniProtKB-ARBA"/>
</dbReference>
<dbReference type="InterPro" id="IPR041492">
    <property type="entry name" value="HAD_2"/>
</dbReference>
<comment type="cofactor">
    <cofactor evidence="1">
        <name>Mg(2+)</name>
        <dbReference type="ChEBI" id="CHEBI:18420"/>
    </cofactor>
</comment>
<reference evidence="6" key="1">
    <citation type="submission" date="2022-09" db="EMBL/GenBank/DDBJ databases">
        <title>Enrichment on poylsaccharides allowed isolation of novel metabolic and taxonomic groups of Haloarchaea.</title>
        <authorList>
            <person name="Sorokin D.Y."/>
            <person name="Elcheninov A.G."/>
            <person name="Khizhniak T.V."/>
            <person name="Kolganova T.V."/>
            <person name="Kublanov I.V."/>
        </authorList>
    </citation>
    <scope>NUCLEOTIDE SEQUENCE</scope>
    <source>
        <strain evidence="6">AArc-xg1-1</strain>
    </source>
</reference>
<comment type="similarity">
    <text evidence="2">Belongs to the HAD-like hydrolase superfamily.</text>
</comment>
<dbReference type="SFLD" id="SFLDG01129">
    <property type="entry name" value="C1.5:_HAD__Beta-PGM__Phosphata"/>
    <property type="match status" value="1"/>
</dbReference>
<dbReference type="Gene3D" id="1.10.150.240">
    <property type="entry name" value="Putative phosphatase, domain 2"/>
    <property type="match status" value="1"/>
</dbReference>
<gene>
    <name evidence="6" type="ORF">OB960_13310</name>
</gene>